<dbReference type="EMBL" id="JADGJH010000816">
    <property type="protein sequence ID" value="KAJ3122354.1"/>
    <property type="molecule type" value="Genomic_DNA"/>
</dbReference>
<evidence type="ECO:0000313" key="2">
    <source>
        <dbReference type="Proteomes" id="UP001211907"/>
    </source>
</evidence>
<reference evidence="1" key="1">
    <citation type="submission" date="2020-05" db="EMBL/GenBank/DDBJ databases">
        <title>Phylogenomic resolution of chytrid fungi.</title>
        <authorList>
            <person name="Stajich J.E."/>
            <person name="Amses K."/>
            <person name="Simmons R."/>
            <person name="Seto K."/>
            <person name="Myers J."/>
            <person name="Bonds A."/>
            <person name="Quandt C.A."/>
            <person name="Barry K."/>
            <person name="Liu P."/>
            <person name="Grigoriev I."/>
            <person name="Longcore J.E."/>
            <person name="James T.Y."/>
        </authorList>
    </citation>
    <scope>NUCLEOTIDE SEQUENCE</scope>
    <source>
        <strain evidence="1">JEL0513</strain>
    </source>
</reference>
<dbReference type="AlphaFoldDB" id="A0AAD5T0G0"/>
<gene>
    <name evidence="1" type="ORF">HK100_012034</name>
</gene>
<protein>
    <submittedName>
        <fullName evidence="1">Uncharacterized protein</fullName>
    </submittedName>
</protein>
<dbReference type="Proteomes" id="UP001211907">
    <property type="component" value="Unassembled WGS sequence"/>
</dbReference>
<evidence type="ECO:0000313" key="1">
    <source>
        <dbReference type="EMBL" id="KAJ3122354.1"/>
    </source>
</evidence>
<feature type="non-terminal residue" evidence="1">
    <location>
        <position position="150"/>
    </location>
</feature>
<proteinExistence type="predicted"/>
<sequence length="150" mass="16136">APQANNAQLLAKLALIEQKFELLPQLYIDQVTLSLQKQTKSLLTVIDDIKEQQADAIRVSAHSNKNRVAGNNTSSILNSVPNIPNMGIATRKYERAFMETDIKLNKLTALARHRMSVEPTSPTLGATAIVSDAAVAAVPETTSSTVPTSA</sequence>
<name>A0AAD5T0G0_9FUNG</name>
<keyword evidence="2" id="KW-1185">Reference proteome</keyword>
<accession>A0AAD5T0G0</accession>
<organism evidence="1 2">
    <name type="scientific">Physocladia obscura</name>
    <dbReference type="NCBI Taxonomy" id="109957"/>
    <lineage>
        <taxon>Eukaryota</taxon>
        <taxon>Fungi</taxon>
        <taxon>Fungi incertae sedis</taxon>
        <taxon>Chytridiomycota</taxon>
        <taxon>Chytridiomycota incertae sedis</taxon>
        <taxon>Chytridiomycetes</taxon>
        <taxon>Chytridiales</taxon>
        <taxon>Chytriomycetaceae</taxon>
        <taxon>Physocladia</taxon>
    </lineage>
</organism>
<comment type="caution">
    <text evidence="1">The sequence shown here is derived from an EMBL/GenBank/DDBJ whole genome shotgun (WGS) entry which is preliminary data.</text>
</comment>